<dbReference type="EMBL" id="JBHFNS010000029">
    <property type="protein sequence ID" value="MFB2934971.1"/>
    <property type="molecule type" value="Genomic_DNA"/>
</dbReference>
<dbReference type="NCBIfam" id="TIGR01870">
    <property type="entry name" value="cas_TM1810_Csm2"/>
    <property type="match status" value="1"/>
</dbReference>
<evidence type="ECO:0000313" key="7">
    <source>
        <dbReference type="EMBL" id="MFB2934971.1"/>
    </source>
</evidence>
<evidence type="ECO:0000256" key="3">
    <source>
        <dbReference type="ARBA" id="ARBA00016118"/>
    </source>
</evidence>
<proteinExistence type="inferred from homology"/>
<keyword evidence="5" id="KW-0051">Antiviral defense</keyword>
<organism evidence="7 8">
    <name type="scientific">Floridaenema fluviatile BLCC-F154</name>
    <dbReference type="NCBI Taxonomy" id="3153640"/>
    <lineage>
        <taxon>Bacteria</taxon>
        <taxon>Bacillati</taxon>
        <taxon>Cyanobacteriota</taxon>
        <taxon>Cyanophyceae</taxon>
        <taxon>Oscillatoriophycideae</taxon>
        <taxon>Aerosakkonematales</taxon>
        <taxon>Aerosakkonemataceae</taxon>
        <taxon>Floridanema</taxon>
        <taxon>Floridanema fluviatile</taxon>
    </lineage>
</organism>
<evidence type="ECO:0000256" key="1">
    <source>
        <dbReference type="ARBA" id="ARBA00003640"/>
    </source>
</evidence>
<gene>
    <name evidence="7" type="primary">csm2</name>
    <name evidence="7" type="ORF">ACE1B6_06805</name>
</gene>
<dbReference type="Proteomes" id="UP001576776">
    <property type="component" value="Unassembled WGS sequence"/>
</dbReference>
<reference evidence="7 8" key="1">
    <citation type="submission" date="2024-09" db="EMBL/GenBank/DDBJ databases">
        <title>Floridaenema gen nov. (Aerosakkonemataceae, Aerosakkonematales ord. nov., Cyanobacteria) from benthic tropical and subtropical fresh waters, with the description of four new species.</title>
        <authorList>
            <person name="Moretto J.A."/>
            <person name="Berthold D.E."/>
            <person name="Lefler F.W."/>
            <person name="Huang I.-S."/>
            <person name="Laughinghouse H. IV."/>
        </authorList>
    </citation>
    <scope>NUCLEOTIDE SEQUENCE [LARGE SCALE GENOMIC DNA]</scope>
    <source>
        <strain evidence="7 8">BLCC-F154</strain>
    </source>
</reference>
<comment type="function">
    <text evidence="1">This subunit may be involved in monitoring complementarity of crRNA and target RNA.</text>
</comment>
<comment type="caution">
    <text evidence="7">The sequence shown here is derived from an EMBL/GenBank/DDBJ whole genome shotgun (WGS) entry which is preliminary data.</text>
</comment>
<comment type="similarity">
    <text evidence="2">Belongs to the CRISPR-associated Csm2 family.</text>
</comment>
<dbReference type="InterPro" id="IPR010149">
    <property type="entry name" value="CRISPR-assoc_prot_Csm2_III-A"/>
</dbReference>
<evidence type="ECO:0000256" key="5">
    <source>
        <dbReference type="ARBA" id="ARBA00023118"/>
    </source>
</evidence>
<keyword evidence="4" id="KW-0694">RNA-binding</keyword>
<dbReference type="RefSeq" id="WP_413256495.1">
    <property type="nucleotide sequence ID" value="NZ_JBHFNS010000029.1"/>
</dbReference>
<dbReference type="Pfam" id="PF03750">
    <property type="entry name" value="Csm2_III-A"/>
    <property type="match status" value="1"/>
</dbReference>
<keyword evidence="8" id="KW-1185">Reference proteome</keyword>
<evidence type="ECO:0000256" key="6">
    <source>
        <dbReference type="ARBA" id="ARBA00031723"/>
    </source>
</evidence>
<accession>A0ABV4Y820</accession>
<sequence>MTPEDKYSKPKPKMDEDIVTVMVNKIDGFKGEGLNQYKICDLVEDAEKLGNKLVEKKLKTNQIRKFLDAVNRFKIEYGKTNIQPNEQPEILLQILKEKRDELHVLRYQLAYAAARQKKEKDPGPVEPLKKVLEAAIKQVRNENQDDFARDFARLVQLIESIVAYHKAAGGKDQ</sequence>
<evidence type="ECO:0000256" key="2">
    <source>
        <dbReference type="ARBA" id="ARBA00006896"/>
    </source>
</evidence>
<evidence type="ECO:0000256" key="4">
    <source>
        <dbReference type="ARBA" id="ARBA00022884"/>
    </source>
</evidence>
<evidence type="ECO:0000313" key="8">
    <source>
        <dbReference type="Proteomes" id="UP001576776"/>
    </source>
</evidence>
<protein>
    <recommendedName>
        <fullName evidence="3">CRISPR system Cms protein Csm2</fullName>
    </recommendedName>
    <alternativeName>
        <fullName evidence="6">CRISPR type III A-associated protein Csm2</fullName>
    </alternativeName>
</protein>
<name>A0ABV4Y820_9CYAN</name>